<name>A0A1R3KFH2_COCAP</name>
<comment type="caution">
    <text evidence="1">The sequence shown here is derived from an EMBL/GenBank/DDBJ whole genome shotgun (WGS) entry which is preliminary data.</text>
</comment>
<accession>A0A1R3KFH2</accession>
<organism evidence="1 2">
    <name type="scientific">Corchorus capsularis</name>
    <name type="common">Jute</name>
    <dbReference type="NCBI Taxonomy" id="210143"/>
    <lineage>
        <taxon>Eukaryota</taxon>
        <taxon>Viridiplantae</taxon>
        <taxon>Streptophyta</taxon>
        <taxon>Embryophyta</taxon>
        <taxon>Tracheophyta</taxon>
        <taxon>Spermatophyta</taxon>
        <taxon>Magnoliopsida</taxon>
        <taxon>eudicotyledons</taxon>
        <taxon>Gunneridae</taxon>
        <taxon>Pentapetalae</taxon>
        <taxon>rosids</taxon>
        <taxon>malvids</taxon>
        <taxon>Malvales</taxon>
        <taxon>Malvaceae</taxon>
        <taxon>Grewioideae</taxon>
        <taxon>Apeibeae</taxon>
        <taxon>Corchorus</taxon>
    </lineage>
</organism>
<dbReference type="Proteomes" id="UP000188268">
    <property type="component" value="Unassembled WGS sequence"/>
</dbReference>
<dbReference type="EMBL" id="AWWV01005197">
    <property type="protein sequence ID" value="OMP05784.1"/>
    <property type="molecule type" value="Genomic_DNA"/>
</dbReference>
<evidence type="ECO:0000313" key="2">
    <source>
        <dbReference type="Proteomes" id="UP000188268"/>
    </source>
</evidence>
<dbReference type="AlphaFoldDB" id="A0A1R3KFH2"/>
<reference evidence="1 2" key="1">
    <citation type="submission" date="2013-09" db="EMBL/GenBank/DDBJ databases">
        <title>Corchorus capsularis genome sequencing.</title>
        <authorList>
            <person name="Alam M."/>
            <person name="Haque M.S."/>
            <person name="Islam M.S."/>
            <person name="Emdad E.M."/>
            <person name="Islam M.M."/>
            <person name="Ahmed B."/>
            <person name="Halim A."/>
            <person name="Hossen Q.M.M."/>
            <person name="Hossain M.Z."/>
            <person name="Ahmed R."/>
            <person name="Khan M.M."/>
            <person name="Islam R."/>
            <person name="Rashid M.M."/>
            <person name="Khan S.A."/>
            <person name="Rahman M.S."/>
            <person name="Alam M."/>
        </authorList>
    </citation>
    <scope>NUCLEOTIDE SEQUENCE [LARGE SCALE GENOMIC DNA]</scope>
    <source>
        <strain evidence="2">cv. CVL-1</strain>
        <tissue evidence="1">Whole seedling</tissue>
    </source>
</reference>
<feature type="non-terminal residue" evidence="1">
    <location>
        <position position="1"/>
    </location>
</feature>
<proteinExistence type="predicted"/>
<dbReference type="Gramene" id="OMP05784">
    <property type="protein sequence ID" value="OMP05784"/>
    <property type="gene ID" value="CCACVL1_01832"/>
</dbReference>
<keyword evidence="2" id="KW-1185">Reference proteome</keyword>
<evidence type="ECO:0000313" key="1">
    <source>
        <dbReference type="EMBL" id="OMP05784.1"/>
    </source>
</evidence>
<gene>
    <name evidence="1" type="ORF">CCACVL1_01832</name>
</gene>
<protein>
    <submittedName>
        <fullName evidence="1">Uncharacterized protein</fullName>
    </submittedName>
</protein>
<sequence>REFCEPEGRSIAWSDSVSLERR</sequence>